<organism evidence="3 4">
    <name type="scientific">Stakelama sediminis</name>
    <dbReference type="NCBI Taxonomy" id="463200"/>
    <lineage>
        <taxon>Bacteria</taxon>
        <taxon>Pseudomonadati</taxon>
        <taxon>Pseudomonadota</taxon>
        <taxon>Alphaproteobacteria</taxon>
        <taxon>Sphingomonadales</taxon>
        <taxon>Sphingomonadaceae</taxon>
        <taxon>Stakelama</taxon>
    </lineage>
</organism>
<dbReference type="InterPro" id="IPR014147">
    <property type="entry name" value="T4SS_TrbJ"/>
</dbReference>
<feature type="signal peptide" evidence="2">
    <location>
        <begin position="1"/>
        <end position="24"/>
    </location>
</feature>
<evidence type="ECO:0000313" key="4">
    <source>
        <dbReference type="Proteomes" id="UP000554342"/>
    </source>
</evidence>
<gene>
    <name evidence="3" type="ORF">FHR23_002242</name>
</gene>
<reference evidence="3 4" key="1">
    <citation type="submission" date="2020-08" db="EMBL/GenBank/DDBJ databases">
        <title>Genomic Encyclopedia of Type Strains, Phase IV (KMG-IV): sequencing the most valuable type-strain genomes for metagenomic binning, comparative biology and taxonomic classification.</title>
        <authorList>
            <person name="Goeker M."/>
        </authorList>
    </citation>
    <scope>NUCLEOTIDE SEQUENCE [LARGE SCALE GENOMIC DNA]</scope>
    <source>
        <strain evidence="3 4">DSM 27203</strain>
    </source>
</reference>
<name>A0A840YZQ9_9SPHN</name>
<evidence type="ECO:0000313" key="3">
    <source>
        <dbReference type="EMBL" id="MBB5719301.1"/>
    </source>
</evidence>
<feature type="chain" id="PRO_5032447543" evidence="2">
    <location>
        <begin position="25"/>
        <end position="250"/>
    </location>
</feature>
<dbReference type="EMBL" id="JACIJI010000004">
    <property type="protein sequence ID" value="MBB5719301.1"/>
    <property type="molecule type" value="Genomic_DNA"/>
</dbReference>
<evidence type="ECO:0000256" key="1">
    <source>
        <dbReference type="SAM" id="Coils"/>
    </source>
</evidence>
<proteinExistence type="predicted"/>
<dbReference type="AlphaFoldDB" id="A0A840YZQ9"/>
<dbReference type="NCBIfam" id="TIGR02780">
    <property type="entry name" value="TrbJ_Ti"/>
    <property type="match status" value="1"/>
</dbReference>
<keyword evidence="2" id="KW-0732">Signal</keyword>
<comment type="caution">
    <text evidence="3">The sequence shown here is derived from an EMBL/GenBank/DDBJ whole genome shotgun (WGS) entry which is preliminary data.</text>
</comment>
<keyword evidence="1" id="KW-0175">Coiled coil</keyword>
<feature type="coiled-coil region" evidence="1">
    <location>
        <begin position="51"/>
        <end position="85"/>
    </location>
</feature>
<evidence type="ECO:0000256" key="2">
    <source>
        <dbReference type="SAM" id="SignalP"/>
    </source>
</evidence>
<dbReference type="Proteomes" id="UP000554342">
    <property type="component" value="Unassembled WGS sequence"/>
</dbReference>
<keyword evidence="4" id="KW-1185">Reference proteome</keyword>
<protein>
    <submittedName>
        <fullName evidence="3">P-type conjugative transfer protein TrbJ</fullName>
    </submittedName>
</protein>
<sequence length="250" mass="27557">MTRKMPFKKYVIASALGFATVGSAEIGLVVTSEPAHAQWTVFDPTNYTQNLLTAARSLQQINNQMRMLQNQAQSLINQAKNLTTISFPELQQLRQTIQQIDVLMGQAQAIRFRVAGLDQQFRAQYPMAFDAALTNDQHVIDARGRLDMSMAAYKQTMTVQAQVVENIAADEAALNGIVQRSQGAEGALQVGQATNQLLALVAKQQFQIQTLMAAQYRADAIERANRNQSRRDARGAATKFLGSGHAYTPN</sequence>
<dbReference type="NCBIfam" id="NF010448">
    <property type="entry name" value="PRK13874.1"/>
    <property type="match status" value="1"/>
</dbReference>
<accession>A0A840YZQ9</accession>